<reference evidence="2 3" key="1">
    <citation type="journal article" date="2024" name="G3 (Bethesda)">
        <title>Genome assembly of Hibiscus sabdariffa L. provides insights into metabolisms of medicinal natural products.</title>
        <authorList>
            <person name="Kim T."/>
        </authorList>
    </citation>
    <scope>NUCLEOTIDE SEQUENCE [LARGE SCALE GENOMIC DNA]</scope>
    <source>
        <strain evidence="2">TK-2024</strain>
        <tissue evidence="2">Old leaves</tissue>
    </source>
</reference>
<dbReference type="EMBL" id="JBBPBN010000003">
    <property type="protein sequence ID" value="KAK9043561.1"/>
    <property type="molecule type" value="Genomic_DNA"/>
</dbReference>
<sequence length="148" mass="14773">MDKLRGVAVVTGTATTTSTAASENAGVPLGGGSASEAEAGPLSTSLLPLSPVLAETSGCNSSSAPACELSWCITEPAWCVDPVVAGSSVEQSPMAHFESSPCGLSDYTLRSNANVQVTDTINAPVDMGPVTQSSSSGESVAPQTVLRS</sequence>
<dbReference type="Proteomes" id="UP001396334">
    <property type="component" value="Unassembled WGS sequence"/>
</dbReference>
<feature type="compositionally biased region" description="Polar residues" evidence="1">
    <location>
        <begin position="130"/>
        <end position="148"/>
    </location>
</feature>
<accession>A0ABR2U1F0</accession>
<comment type="caution">
    <text evidence="2">The sequence shown here is derived from an EMBL/GenBank/DDBJ whole genome shotgun (WGS) entry which is preliminary data.</text>
</comment>
<evidence type="ECO:0000256" key="1">
    <source>
        <dbReference type="SAM" id="MobiDB-lite"/>
    </source>
</evidence>
<keyword evidence="3" id="KW-1185">Reference proteome</keyword>
<evidence type="ECO:0000313" key="3">
    <source>
        <dbReference type="Proteomes" id="UP001396334"/>
    </source>
</evidence>
<proteinExistence type="predicted"/>
<organism evidence="2 3">
    <name type="scientific">Hibiscus sabdariffa</name>
    <name type="common">roselle</name>
    <dbReference type="NCBI Taxonomy" id="183260"/>
    <lineage>
        <taxon>Eukaryota</taxon>
        <taxon>Viridiplantae</taxon>
        <taxon>Streptophyta</taxon>
        <taxon>Embryophyta</taxon>
        <taxon>Tracheophyta</taxon>
        <taxon>Spermatophyta</taxon>
        <taxon>Magnoliopsida</taxon>
        <taxon>eudicotyledons</taxon>
        <taxon>Gunneridae</taxon>
        <taxon>Pentapetalae</taxon>
        <taxon>rosids</taxon>
        <taxon>malvids</taxon>
        <taxon>Malvales</taxon>
        <taxon>Malvaceae</taxon>
        <taxon>Malvoideae</taxon>
        <taxon>Hibiscus</taxon>
    </lineage>
</organism>
<protein>
    <submittedName>
        <fullName evidence="2">Uncharacterized protein</fullName>
    </submittedName>
</protein>
<name>A0ABR2U1F0_9ROSI</name>
<feature type="region of interest" description="Disordered" evidence="1">
    <location>
        <begin position="123"/>
        <end position="148"/>
    </location>
</feature>
<feature type="region of interest" description="Disordered" evidence="1">
    <location>
        <begin position="17"/>
        <end position="40"/>
    </location>
</feature>
<gene>
    <name evidence="2" type="ORF">V6N11_071897</name>
</gene>
<evidence type="ECO:0000313" key="2">
    <source>
        <dbReference type="EMBL" id="KAK9043561.1"/>
    </source>
</evidence>